<feature type="region of interest" description="Disordered" evidence="5">
    <location>
        <begin position="643"/>
        <end position="689"/>
    </location>
</feature>
<organism evidence="6 7">
    <name type="scientific">Arabidopsis thaliana</name>
    <name type="common">Mouse-ear cress</name>
    <dbReference type="NCBI Taxonomy" id="3702"/>
    <lineage>
        <taxon>Eukaryota</taxon>
        <taxon>Viridiplantae</taxon>
        <taxon>Streptophyta</taxon>
        <taxon>Embryophyta</taxon>
        <taxon>Tracheophyta</taxon>
        <taxon>Spermatophyta</taxon>
        <taxon>Magnoliopsida</taxon>
        <taxon>eudicotyledons</taxon>
        <taxon>Gunneridae</taxon>
        <taxon>Pentapetalae</taxon>
        <taxon>rosids</taxon>
        <taxon>malvids</taxon>
        <taxon>Brassicales</taxon>
        <taxon>Brassicaceae</taxon>
        <taxon>Camelineae</taxon>
        <taxon>Arabidopsis</taxon>
    </lineage>
</organism>
<gene>
    <name evidence="6" type="ORF">AT9943_LOCUS14225</name>
</gene>
<evidence type="ECO:0000256" key="4">
    <source>
        <dbReference type="SAM" id="Coils"/>
    </source>
</evidence>
<evidence type="ECO:0000256" key="5">
    <source>
        <dbReference type="SAM" id="MobiDB-lite"/>
    </source>
</evidence>
<keyword evidence="3 4" id="KW-0175">Coiled coil</keyword>
<name>A0A7G2EYE8_ARATH</name>
<feature type="coiled-coil region" evidence="4">
    <location>
        <begin position="455"/>
        <end position="496"/>
    </location>
</feature>
<evidence type="ECO:0000313" key="6">
    <source>
        <dbReference type="EMBL" id="CAD5326460.1"/>
    </source>
</evidence>
<feature type="compositionally biased region" description="Polar residues" evidence="5">
    <location>
        <begin position="673"/>
        <end position="689"/>
    </location>
</feature>
<accession>A0A7G2EYE8</accession>
<comment type="subcellular location">
    <subcellularLocation>
        <location evidence="1">Golgi apparatus</location>
    </subcellularLocation>
</comment>
<feature type="compositionally biased region" description="Basic and acidic residues" evidence="5">
    <location>
        <begin position="655"/>
        <end position="672"/>
    </location>
</feature>
<keyword evidence="2" id="KW-0333">Golgi apparatus</keyword>
<evidence type="ECO:0000256" key="2">
    <source>
        <dbReference type="ARBA" id="ARBA00023034"/>
    </source>
</evidence>
<protein>
    <submittedName>
        <fullName evidence="6">(thale cress) hypothetical protein</fullName>
    </submittedName>
</protein>
<dbReference type="PANTHER" id="PTHR18921">
    <property type="entry name" value="MYOSIN HEAVY CHAIN - RELATED"/>
    <property type="match status" value="1"/>
</dbReference>
<dbReference type="Proteomes" id="UP000516314">
    <property type="component" value="Chromosome 3"/>
</dbReference>
<feature type="region of interest" description="Disordered" evidence="5">
    <location>
        <begin position="23"/>
        <end position="60"/>
    </location>
</feature>
<dbReference type="AlphaFoldDB" id="A0A7G2EYE8"/>
<evidence type="ECO:0000313" key="7">
    <source>
        <dbReference type="Proteomes" id="UP000516314"/>
    </source>
</evidence>
<dbReference type="GO" id="GO:0005794">
    <property type="term" value="C:Golgi apparatus"/>
    <property type="evidence" value="ECO:0007669"/>
    <property type="project" value="UniProtKB-SubCell"/>
</dbReference>
<dbReference type="PANTHER" id="PTHR18921:SF2">
    <property type="entry name" value="THYROID RECEPTOR-INTERACTING PROTEIN 11"/>
    <property type="match status" value="1"/>
</dbReference>
<feature type="compositionally biased region" description="Polar residues" evidence="5">
    <location>
        <begin position="36"/>
        <end position="50"/>
    </location>
</feature>
<feature type="coiled-coil region" evidence="4">
    <location>
        <begin position="69"/>
        <end position="117"/>
    </location>
</feature>
<sequence>MWSSIENLKENLHKIVLDVHEDDDEEDDLHKYGSANGVSNSDRRNSSGFRSVSRYPISNGIESPAHHEIERYKAEIKKLQESESDIKALSVNYAALLREKEDQISRLNQENGSLKQNLTSTSAALKEARTDISRGSNNYAIKGNNDQSPNRLHKSVSHLKNMLEDRTKSMAAVQATELAKEREKLRDFQLSLQEERKRSESFKEELESMRLDKNKTSMEISKMRSELDAKLLEIKHLQMKLTGQESHAIGPGMEHLKEVNKALEKENNELKLKRSELEAALEESRKLTNSKVFPDATDSLTRHPSTLDKEKPESFPRKEEMEQSLQRLEMDLKETQRERDKARQELKRLKQHLLEKETEESEKMDEDSRLIEELRQTNEYQRSQISHLEKSLKQAISNQEDNRLSNDSQIRKLKDTVDDLNQKLTNCLRTIESKNVELLNLQTALGQYYAEIEAKEHFERELAMAKDELMKLSARLKDSDERLESSNKEKEDVTSKLLHAEKVAAERKNRVTKVEEDNAKVRRVLEQSMTRLNRMSMESDYLVDRRIVIKLLVTYFQKNHNKEVLDLMVRMLGFSEEDKERIGAAKQGGGKGVVRGVLGFPGRFVGGILGGKSAELHANAASDNQSFADLWVDFLLKDAEERERREAEEAAASKAKQDSERTRQEAALHDSEFSTVPLRSSESNQRLSR</sequence>
<feature type="region of interest" description="Disordered" evidence="5">
    <location>
        <begin position="283"/>
        <end position="324"/>
    </location>
</feature>
<dbReference type="EMBL" id="LR881468">
    <property type="protein sequence ID" value="CAD5326460.1"/>
    <property type="molecule type" value="Genomic_DNA"/>
</dbReference>
<evidence type="ECO:0000256" key="1">
    <source>
        <dbReference type="ARBA" id="ARBA00004555"/>
    </source>
</evidence>
<reference evidence="6 7" key="1">
    <citation type="submission" date="2020-09" db="EMBL/GenBank/DDBJ databases">
        <authorList>
            <person name="Ashkenazy H."/>
        </authorList>
    </citation>
    <scope>NUCLEOTIDE SEQUENCE [LARGE SCALE GENOMIC DNA]</scope>
    <source>
        <strain evidence="7">cv. Cdm-0</strain>
    </source>
</reference>
<proteinExistence type="predicted"/>
<feature type="compositionally biased region" description="Basic and acidic residues" evidence="5">
    <location>
        <begin position="305"/>
        <end position="321"/>
    </location>
</feature>
<evidence type="ECO:0000256" key="3">
    <source>
        <dbReference type="ARBA" id="ARBA00023054"/>
    </source>
</evidence>